<feature type="domain" description="Peptidase S1" evidence="5">
    <location>
        <begin position="43"/>
        <end position="302"/>
    </location>
</feature>
<comment type="caution">
    <text evidence="6">The sequence shown here is derived from an EMBL/GenBank/DDBJ whole genome shotgun (WGS) entry which is preliminary data.</text>
</comment>
<dbReference type="PROSITE" id="PS00135">
    <property type="entry name" value="TRYPSIN_SER"/>
    <property type="match status" value="1"/>
</dbReference>
<dbReference type="InterPro" id="IPR033116">
    <property type="entry name" value="TRYPSIN_SER"/>
</dbReference>
<feature type="chain" id="PRO_5041966665" evidence="4">
    <location>
        <begin position="16"/>
        <end position="361"/>
    </location>
</feature>
<dbReference type="PANTHER" id="PTHR24256">
    <property type="entry name" value="TRYPTASE-RELATED"/>
    <property type="match status" value="1"/>
</dbReference>
<comment type="similarity">
    <text evidence="2">Belongs to the peptidase S1 family. CLIP subfamily.</text>
</comment>
<dbReference type="EMBL" id="JAHQIW010003742">
    <property type="protein sequence ID" value="KAJ1359947.1"/>
    <property type="molecule type" value="Genomic_DNA"/>
</dbReference>
<keyword evidence="3" id="KW-0645">Protease</keyword>
<keyword evidence="4" id="KW-0732">Signal</keyword>
<dbReference type="PROSITE" id="PS00134">
    <property type="entry name" value="TRYPSIN_HIS"/>
    <property type="match status" value="1"/>
</dbReference>
<keyword evidence="3" id="KW-0720">Serine protease</keyword>
<evidence type="ECO:0000313" key="6">
    <source>
        <dbReference type="EMBL" id="KAJ1359947.1"/>
    </source>
</evidence>
<dbReference type="InterPro" id="IPR001314">
    <property type="entry name" value="Peptidase_S1A"/>
</dbReference>
<dbReference type="InterPro" id="IPR043504">
    <property type="entry name" value="Peptidase_S1_PA_chymotrypsin"/>
</dbReference>
<keyword evidence="7" id="KW-1185">Reference proteome</keyword>
<dbReference type="InterPro" id="IPR018114">
    <property type="entry name" value="TRYPSIN_HIS"/>
</dbReference>
<dbReference type="Gene3D" id="2.40.10.10">
    <property type="entry name" value="Trypsin-like serine proteases"/>
    <property type="match status" value="2"/>
</dbReference>
<dbReference type="GO" id="GO:0004252">
    <property type="term" value="F:serine-type endopeptidase activity"/>
    <property type="evidence" value="ECO:0007669"/>
    <property type="project" value="InterPro"/>
</dbReference>
<dbReference type="Proteomes" id="UP001196413">
    <property type="component" value="Unassembled WGS sequence"/>
</dbReference>
<proteinExistence type="inferred from homology"/>
<dbReference type="InterPro" id="IPR051487">
    <property type="entry name" value="Ser/Thr_Proteases_Immune/Dev"/>
</dbReference>
<dbReference type="SUPFAM" id="SSF50494">
    <property type="entry name" value="Trypsin-like serine proteases"/>
    <property type="match status" value="1"/>
</dbReference>
<evidence type="ECO:0000256" key="4">
    <source>
        <dbReference type="SAM" id="SignalP"/>
    </source>
</evidence>
<dbReference type="InterPro" id="IPR009003">
    <property type="entry name" value="Peptidase_S1_PA"/>
</dbReference>
<gene>
    <name evidence="6" type="primary">ST14</name>
    <name evidence="6" type="ORF">KIN20_018779</name>
</gene>
<dbReference type="AlphaFoldDB" id="A0AAD5N2F8"/>
<feature type="signal peptide" evidence="4">
    <location>
        <begin position="1"/>
        <end position="15"/>
    </location>
</feature>
<dbReference type="InterPro" id="IPR001254">
    <property type="entry name" value="Trypsin_dom"/>
</dbReference>
<dbReference type="Pfam" id="PF00089">
    <property type="entry name" value="Trypsin"/>
    <property type="match status" value="1"/>
</dbReference>
<evidence type="ECO:0000259" key="5">
    <source>
        <dbReference type="PROSITE" id="PS50240"/>
    </source>
</evidence>
<dbReference type="GO" id="GO:0006508">
    <property type="term" value="P:proteolysis"/>
    <property type="evidence" value="ECO:0007669"/>
    <property type="project" value="UniProtKB-KW"/>
</dbReference>
<dbReference type="SMART" id="SM00020">
    <property type="entry name" value="Tryp_SPc"/>
    <property type="match status" value="1"/>
</dbReference>
<sequence>MSLWIAFMLLPSVFSGRISCTENKLLSYRCGAHFLNNHEHYTSFGGQKAKINEFPWSVLLIYHFEDKDLRCSGVQVSPRHILTAAHCMFKITNTSDFCSTNSRSNGIYQELDKEGWSVYVGSKCRRTELCENAYRVSNIIVHEHFDYCEQVHDLALMELASNVPYSNGTAICMPDKSSLLSKTIKAGGMGLNHARASDVWSTRRALMKPAIEMRRLCLPQVVTYRKIFEIKETNHLETVSINTSICKGDSGGPLFQLNKRGRYVVIGIASSAWPLCRTPSHKRWNRFIDVRPYIDWICKFTGVCPTRVNKGCKKTREYNMVDNEQPGIRKHSHNITNDSFPLFMINVVVFYSVLNSILHAP</sequence>
<evidence type="ECO:0000256" key="2">
    <source>
        <dbReference type="ARBA" id="ARBA00024195"/>
    </source>
</evidence>
<organism evidence="6 7">
    <name type="scientific">Parelaphostrongylus tenuis</name>
    <name type="common">Meningeal worm</name>
    <dbReference type="NCBI Taxonomy" id="148309"/>
    <lineage>
        <taxon>Eukaryota</taxon>
        <taxon>Metazoa</taxon>
        <taxon>Ecdysozoa</taxon>
        <taxon>Nematoda</taxon>
        <taxon>Chromadorea</taxon>
        <taxon>Rhabditida</taxon>
        <taxon>Rhabditina</taxon>
        <taxon>Rhabditomorpha</taxon>
        <taxon>Strongyloidea</taxon>
        <taxon>Metastrongylidae</taxon>
        <taxon>Parelaphostrongylus</taxon>
    </lineage>
</organism>
<name>A0AAD5N2F8_PARTN</name>
<protein>
    <submittedName>
        <fullName evidence="6">Suppressor of tumorigenicity 14 protein</fullName>
    </submittedName>
</protein>
<evidence type="ECO:0000313" key="7">
    <source>
        <dbReference type="Proteomes" id="UP001196413"/>
    </source>
</evidence>
<accession>A0AAD5N2F8</accession>
<keyword evidence="3" id="KW-0378">Hydrolase</keyword>
<evidence type="ECO:0000256" key="3">
    <source>
        <dbReference type="RuleBase" id="RU363034"/>
    </source>
</evidence>
<evidence type="ECO:0000256" key="1">
    <source>
        <dbReference type="ARBA" id="ARBA00023157"/>
    </source>
</evidence>
<reference evidence="6" key="1">
    <citation type="submission" date="2021-06" db="EMBL/GenBank/DDBJ databases">
        <title>Parelaphostrongylus tenuis whole genome reference sequence.</title>
        <authorList>
            <person name="Garwood T.J."/>
            <person name="Larsen P.A."/>
            <person name="Fountain-Jones N.M."/>
            <person name="Garbe J.R."/>
            <person name="Macchietto M.G."/>
            <person name="Kania S.A."/>
            <person name="Gerhold R.W."/>
            <person name="Richards J.E."/>
            <person name="Wolf T.M."/>
        </authorList>
    </citation>
    <scope>NUCLEOTIDE SEQUENCE</scope>
    <source>
        <strain evidence="6">MNPRO001-30</strain>
        <tissue evidence="6">Meninges</tissue>
    </source>
</reference>
<dbReference type="PRINTS" id="PR00722">
    <property type="entry name" value="CHYMOTRYPSIN"/>
</dbReference>
<dbReference type="PROSITE" id="PS50240">
    <property type="entry name" value="TRYPSIN_DOM"/>
    <property type="match status" value="1"/>
</dbReference>
<keyword evidence="1" id="KW-1015">Disulfide bond</keyword>